<keyword evidence="2" id="KW-1185">Reference proteome</keyword>
<reference evidence="1 2" key="1">
    <citation type="journal article" date="2024" name="Plant J.">
        <title>Genome sequences and population genomics reveal climatic adaptation and genomic divergence between two closely related sweetgum species.</title>
        <authorList>
            <person name="Xu W.Q."/>
            <person name="Ren C.Q."/>
            <person name="Zhang X.Y."/>
            <person name="Comes H.P."/>
            <person name="Liu X.H."/>
            <person name="Li Y.G."/>
            <person name="Kettle C.J."/>
            <person name="Jalonen R."/>
            <person name="Gaisberger H."/>
            <person name="Ma Y.Z."/>
            <person name="Qiu Y.X."/>
        </authorList>
    </citation>
    <scope>NUCLEOTIDE SEQUENCE [LARGE SCALE GENOMIC DNA]</scope>
    <source>
        <strain evidence="1">Hangzhou</strain>
    </source>
</reference>
<dbReference type="InterPro" id="IPR051083">
    <property type="entry name" value="GrpII_Intron_Splice-Mob/Def"/>
</dbReference>
<dbReference type="EMBL" id="JBBPBK010000015">
    <property type="protein sequence ID" value="KAK9268459.1"/>
    <property type="molecule type" value="Genomic_DNA"/>
</dbReference>
<comment type="caution">
    <text evidence="1">The sequence shown here is derived from an EMBL/GenBank/DDBJ whole genome shotgun (WGS) entry which is preliminary data.</text>
</comment>
<name>A0AAP0NCC8_LIQFO</name>
<accession>A0AAP0NCC8</accession>
<evidence type="ECO:0000313" key="2">
    <source>
        <dbReference type="Proteomes" id="UP001415857"/>
    </source>
</evidence>
<dbReference type="SUPFAM" id="SSF56672">
    <property type="entry name" value="DNA/RNA polymerases"/>
    <property type="match status" value="1"/>
</dbReference>
<dbReference type="CDD" id="cd01651">
    <property type="entry name" value="RT_G2_intron"/>
    <property type="match status" value="1"/>
</dbReference>
<sequence length="391" mass="45192">MHHRCLSIFAHRILTNPTTLRATTAFLHTQTNPTNPRTNGFAFFRFFSFASMQRRPPDPDDPATLIKEDGVSVCSQMWIESFREPNRTVANLSAYLRRFELWVLAYQKVCADEMGAYMPRSAIQRSALEDLLALRNAVLDDRFKWGARLQFFIKSPKDKTAYESLSKRKIRAILTTTQPTPFQDRIVQEVLFMILEPIYEGRFSEKSFAFRPGRNAHTVLRVIRRSFAGYLWYIKGDLSTVLDGMKVGMVISALMRDVRDKKVIDLIKAALITPVITSRIDEGEKKKKTKRKYQKKRVLAEDEPKPDPYWLETFFGFAPEEAEKLPSWGHCGILSPLLANVCLDELDRWMEGKLNEFYRPSKSDVIWNSPEGEVEQWEYILAGICSDKWAG</sequence>
<dbReference type="AlphaFoldDB" id="A0AAP0NCC8"/>
<dbReference type="PANTHER" id="PTHR34047:SF1">
    <property type="entry name" value="NUCLEAR INTRON MATURASE 2, MITOCHONDRIAL"/>
    <property type="match status" value="1"/>
</dbReference>
<evidence type="ECO:0000313" key="1">
    <source>
        <dbReference type="EMBL" id="KAK9268459.1"/>
    </source>
</evidence>
<evidence type="ECO:0008006" key="3">
    <source>
        <dbReference type="Google" id="ProtNLM"/>
    </source>
</evidence>
<dbReference type="Proteomes" id="UP001415857">
    <property type="component" value="Unassembled WGS sequence"/>
</dbReference>
<dbReference type="InterPro" id="IPR043502">
    <property type="entry name" value="DNA/RNA_pol_sf"/>
</dbReference>
<organism evidence="1 2">
    <name type="scientific">Liquidambar formosana</name>
    <name type="common">Formosan gum</name>
    <dbReference type="NCBI Taxonomy" id="63359"/>
    <lineage>
        <taxon>Eukaryota</taxon>
        <taxon>Viridiplantae</taxon>
        <taxon>Streptophyta</taxon>
        <taxon>Embryophyta</taxon>
        <taxon>Tracheophyta</taxon>
        <taxon>Spermatophyta</taxon>
        <taxon>Magnoliopsida</taxon>
        <taxon>eudicotyledons</taxon>
        <taxon>Gunneridae</taxon>
        <taxon>Pentapetalae</taxon>
        <taxon>Saxifragales</taxon>
        <taxon>Altingiaceae</taxon>
        <taxon>Liquidambar</taxon>
    </lineage>
</organism>
<gene>
    <name evidence="1" type="ORF">L1049_000210</name>
</gene>
<dbReference type="PANTHER" id="PTHR34047">
    <property type="entry name" value="NUCLEAR INTRON MATURASE 1, MITOCHONDRIAL-RELATED"/>
    <property type="match status" value="1"/>
</dbReference>
<proteinExistence type="predicted"/>
<protein>
    <recommendedName>
        <fullName evidence="3">Reverse transcriptase</fullName>
    </recommendedName>
</protein>